<dbReference type="Pfam" id="PF05627">
    <property type="entry name" value="AvrRpt-cleavage"/>
    <property type="match status" value="1"/>
</dbReference>
<comment type="caution">
    <text evidence="3">The sequence shown here is derived from an EMBL/GenBank/DDBJ whole genome shotgun (WGS) entry which is preliminary data.</text>
</comment>
<dbReference type="PANTHER" id="PTHR33882:SF11">
    <property type="entry name" value="RPM1-INTERACTING PROTEIN 4 (RIN4) FAMILY PROTEIN"/>
    <property type="match status" value="1"/>
</dbReference>
<feature type="region of interest" description="Disordered" evidence="1">
    <location>
        <begin position="1"/>
        <end position="28"/>
    </location>
</feature>
<dbReference type="AlphaFoldDB" id="A0A822ZIG8"/>
<dbReference type="InterPro" id="IPR008700">
    <property type="entry name" value="TypeIII_avirulence_cleave"/>
</dbReference>
<evidence type="ECO:0000259" key="2">
    <source>
        <dbReference type="Pfam" id="PF05627"/>
    </source>
</evidence>
<evidence type="ECO:0000313" key="3">
    <source>
        <dbReference type="EMBL" id="DAD42806.1"/>
    </source>
</evidence>
<evidence type="ECO:0000256" key="1">
    <source>
        <dbReference type="SAM" id="MobiDB-lite"/>
    </source>
</evidence>
<reference evidence="3 4" key="1">
    <citation type="journal article" date="2020" name="Mol. Biol. Evol.">
        <title>Distinct Expression and Methylation Patterns for Genes with Different Fates following a Single Whole-Genome Duplication in Flowering Plants.</title>
        <authorList>
            <person name="Shi T."/>
            <person name="Rahmani R.S."/>
            <person name="Gugger P.F."/>
            <person name="Wang M."/>
            <person name="Li H."/>
            <person name="Zhang Y."/>
            <person name="Li Z."/>
            <person name="Wang Q."/>
            <person name="Van de Peer Y."/>
            <person name="Marchal K."/>
            <person name="Chen J."/>
        </authorList>
    </citation>
    <scope>NUCLEOTIDE SEQUENCE [LARGE SCALE GENOMIC DNA]</scope>
    <source>
        <tissue evidence="3">Leaf</tissue>
    </source>
</reference>
<protein>
    <recommendedName>
        <fullName evidence="2">RIN4 pathogenic type III effector avirulence factor Avr cleavage site domain-containing protein</fullName>
    </recommendedName>
</protein>
<accession>A0A822ZIG8</accession>
<dbReference type="EMBL" id="DUZY01000006">
    <property type="protein sequence ID" value="DAD42806.1"/>
    <property type="molecule type" value="Genomic_DNA"/>
</dbReference>
<keyword evidence="4" id="KW-1185">Reference proteome</keyword>
<organism evidence="3 4">
    <name type="scientific">Nelumbo nucifera</name>
    <name type="common">Sacred lotus</name>
    <dbReference type="NCBI Taxonomy" id="4432"/>
    <lineage>
        <taxon>Eukaryota</taxon>
        <taxon>Viridiplantae</taxon>
        <taxon>Streptophyta</taxon>
        <taxon>Embryophyta</taxon>
        <taxon>Tracheophyta</taxon>
        <taxon>Spermatophyta</taxon>
        <taxon>Magnoliopsida</taxon>
        <taxon>Proteales</taxon>
        <taxon>Nelumbonaceae</taxon>
        <taxon>Nelumbo</taxon>
    </lineage>
</organism>
<gene>
    <name evidence="3" type="ORF">HUJ06_001036</name>
</gene>
<proteinExistence type="predicted"/>
<name>A0A822ZIG8_NELNU</name>
<dbReference type="PANTHER" id="PTHR33882">
    <property type="entry name" value="PATHOGENIC TYPE III EFFECTOR AVIRULENCE FACTOR AVR AVRRPT-CLEAVAGE: CLEAVAGE SITE PROTEIN"/>
    <property type="match status" value="1"/>
</dbReference>
<sequence>MRRGCSSQEKRIASRAIHRSHPLHSSDPHLLVAQPAMENHKEKKNGWMSVPQFGGWDQKAGGATDYSMVFSRARANRKQNKADIKRASLGNEKEFEQKEDPVAAVKTPKFLKTKKSRKRSILRYFTCCVRPS</sequence>
<feature type="domain" description="RIN4 pathogenic type III effector avirulence factor Avr cleavage site" evidence="2">
    <location>
        <begin position="46"/>
        <end position="78"/>
    </location>
</feature>
<dbReference type="Proteomes" id="UP000607653">
    <property type="component" value="Unassembled WGS sequence"/>
</dbReference>
<evidence type="ECO:0000313" key="4">
    <source>
        <dbReference type="Proteomes" id="UP000607653"/>
    </source>
</evidence>